<accession>A0A227KR90</accession>
<comment type="caution">
    <text evidence="3">The sequence shown here is derived from an EMBL/GenBank/DDBJ whole genome shotgun (WGS) entry which is preliminary data.</text>
</comment>
<evidence type="ECO:0000256" key="2">
    <source>
        <dbReference type="ARBA" id="ARBA00022679"/>
    </source>
</evidence>
<dbReference type="GO" id="GO:0005829">
    <property type="term" value="C:cytosol"/>
    <property type="evidence" value="ECO:0007669"/>
    <property type="project" value="TreeGrafter"/>
</dbReference>
<dbReference type="PANTHER" id="PTHR30160">
    <property type="entry name" value="TETRAACYLDISACCHARIDE 4'-KINASE-RELATED"/>
    <property type="match status" value="1"/>
</dbReference>
<dbReference type="EMBL" id="NHMP01000001">
    <property type="protein sequence ID" value="OXE51002.1"/>
    <property type="molecule type" value="Genomic_DNA"/>
</dbReference>
<dbReference type="GO" id="GO:0008713">
    <property type="term" value="F:ADP-heptose-lipopolysaccharide heptosyltransferase activity"/>
    <property type="evidence" value="ECO:0007669"/>
    <property type="project" value="TreeGrafter"/>
</dbReference>
<keyword evidence="4" id="KW-1185">Reference proteome</keyword>
<dbReference type="Proteomes" id="UP000214610">
    <property type="component" value="Unassembled WGS sequence"/>
</dbReference>
<reference evidence="4" key="1">
    <citation type="submission" date="2017-05" db="EMBL/GenBank/DDBJ databases">
        <title>Improved OligoMM genomes.</title>
        <authorList>
            <person name="Garzetti D."/>
        </authorList>
    </citation>
    <scope>NUCLEOTIDE SEQUENCE [LARGE SCALE GENOMIC DNA]</scope>
    <source>
        <strain evidence="4">YL45</strain>
    </source>
</reference>
<protein>
    <submittedName>
        <fullName evidence="3">Heptosyltransferase</fullName>
    </submittedName>
</protein>
<evidence type="ECO:0000256" key="1">
    <source>
        <dbReference type="ARBA" id="ARBA00022676"/>
    </source>
</evidence>
<dbReference type="AlphaFoldDB" id="A0A227KR90"/>
<dbReference type="Gene3D" id="3.40.50.2000">
    <property type="entry name" value="Glycogen Phosphorylase B"/>
    <property type="match status" value="2"/>
</dbReference>
<dbReference type="InterPro" id="IPR002201">
    <property type="entry name" value="Glyco_trans_9"/>
</dbReference>
<evidence type="ECO:0000313" key="4">
    <source>
        <dbReference type="Proteomes" id="UP000214610"/>
    </source>
</evidence>
<dbReference type="RefSeq" id="WP_066590988.1">
    <property type="nucleotide sequence ID" value="NZ_CAJTBZ010000006.1"/>
</dbReference>
<dbReference type="CDD" id="cd03789">
    <property type="entry name" value="GT9_LPS_heptosyltransferase"/>
    <property type="match status" value="1"/>
</dbReference>
<name>A0A227KR90_9BURK</name>
<keyword evidence="1" id="KW-0328">Glycosyltransferase</keyword>
<evidence type="ECO:0000313" key="3">
    <source>
        <dbReference type="EMBL" id="OXE51002.1"/>
    </source>
</evidence>
<dbReference type="SUPFAM" id="SSF53756">
    <property type="entry name" value="UDP-Glycosyltransferase/glycogen phosphorylase"/>
    <property type="match status" value="1"/>
</dbReference>
<organism evidence="3 4">
    <name type="scientific">Turicimonas muris</name>
    <dbReference type="NCBI Taxonomy" id="1796652"/>
    <lineage>
        <taxon>Bacteria</taxon>
        <taxon>Pseudomonadati</taxon>
        <taxon>Pseudomonadota</taxon>
        <taxon>Betaproteobacteria</taxon>
        <taxon>Burkholderiales</taxon>
        <taxon>Sutterellaceae</taxon>
        <taxon>Turicimonas</taxon>
    </lineage>
</organism>
<sequence length="314" mass="34326">MSKLFVRLPNHIGDACMSMPALDLLEASGFDLCLVGKPFVGELFEGTLRRFDPIEGNLLEDIRRIKELAASVKNPKGLLLPNSLGSALLFTAAGIKCTGYATDGRSILLEHAIPKPSRMHEVERFWNVAYKALEAWGVKPAYDKLPKRLNMKLAQRNEAGARNLISKISLPEKFAILAPIAKGRHEGKEKYWKHFNELVAPLKERGLTPVVFPAKDEIDAVKLAAPDAIIYEPTSLGNFAALCSRASIVIANDSGVSHIASAVHAPQITIVGVTDTDRTSPWSDLNMIVGKKGQWPEVNEVISAIDQVLSKTKS</sequence>
<keyword evidence="2 3" id="KW-0808">Transferase</keyword>
<gene>
    <name evidence="3" type="ORF">ADH67_01515</name>
</gene>
<dbReference type="GO" id="GO:0009244">
    <property type="term" value="P:lipopolysaccharide core region biosynthetic process"/>
    <property type="evidence" value="ECO:0007669"/>
    <property type="project" value="TreeGrafter"/>
</dbReference>
<dbReference type="InterPro" id="IPR051199">
    <property type="entry name" value="LPS_LOS_Heptosyltrfase"/>
</dbReference>
<dbReference type="Pfam" id="PF01075">
    <property type="entry name" value="Glyco_transf_9"/>
    <property type="match status" value="1"/>
</dbReference>
<proteinExistence type="predicted"/>
<dbReference type="GeneID" id="78363200"/>